<dbReference type="PROSITE" id="PS50404">
    <property type="entry name" value="GST_NTER"/>
    <property type="match status" value="1"/>
</dbReference>
<dbReference type="CDD" id="cd00570">
    <property type="entry name" value="GST_N_family"/>
    <property type="match status" value="1"/>
</dbReference>
<evidence type="ECO:0000313" key="3">
    <source>
        <dbReference type="EMBL" id="MBU8874943.1"/>
    </source>
</evidence>
<proteinExistence type="predicted"/>
<protein>
    <submittedName>
        <fullName evidence="3">Glutathione S-transferase family protein</fullName>
    </submittedName>
</protein>
<sequence>MSPQSVEPPKTLILHQYDFSNFAEKARLMMGLKGLTWRAVEIPPIAPKPKLTPLTGGYRRTPVLQDGADVWCDTKLIAQELERRSLAPTFYPAKTAGAAEAIAWWAEQQFMRPTALYVSGINADHMPEGLHADRAKLHGLPQPSIEAVRKAAYRNLQLVRPQVKWIADMLADGRPYLLGDTPCIADFATYHVVWFFRGRHIDCRQVLNAYPRLLAWRDRMAAIGHGTRIDIDADEALAEARAATPAAPRSSQPQEGDPLPGQRARVRASDNARDWIEGEVHFIDADEIALLHENDEVGQIAVHFPRLGYDWRVAR</sequence>
<dbReference type="Pfam" id="PF13410">
    <property type="entry name" value="GST_C_2"/>
    <property type="match status" value="1"/>
</dbReference>
<comment type="caution">
    <text evidence="3">The sequence shown here is derived from an EMBL/GenBank/DDBJ whole genome shotgun (WGS) entry which is preliminary data.</text>
</comment>
<gene>
    <name evidence="3" type="ORF">KQ910_14290</name>
</gene>
<dbReference type="RefSeq" id="WP_216961379.1">
    <property type="nucleotide sequence ID" value="NZ_JAHOPB010000001.1"/>
</dbReference>
<name>A0ABS6IK18_9HYPH</name>
<dbReference type="Proteomes" id="UP000727907">
    <property type="component" value="Unassembled WGS sequence"/>
</dbReference>
<dbReference type="Pfam" id="PF13417">
    <property type="entry name" value="GST_N_3"/>
    <property type="match status" value="1"/>
</dbReference>
<organism evidence="3 4">
    <name type="scientific">Reyranella humidisoli</name>
    <dbReference type="NCBI Taxonomy" id="2849149"/>
    <lineage>
        <taxon>Bacteria</taxon>
        <taxon>Pseudomonadati</taxon>
        <taxon>Pseudomonadota</taxon>
        <taxon>Alphaproteobacteria</taxon>
        <taxon>Hyphomicrobiales</taxon>
        <taxon>Reyranellaceae</taxon>
        <taxon>Reyranella</taxon>
    </lineage>
</organism>
<accession>A0ABS6IK18</accession>
<dbReference type="EMBL" id="JAHOPB010000001">
    <property type="protein sequence ID" value="MBU8874943.1"/>
    <property type="molecule type" value="Genomic_DNA"/>
</dbReference>
<dbReference type="InterPro" id="IPR004045">
    <property type="entry name" value="Glutathione_S-Trfase_N"/>
</dbReference>
<feature type="region of interest" description="Disordered" evidence="1">
    <location>
        <begin position="240"/>
        <end position="264"/>
    </location>
</feature>
<evidence type="ECO:0000259" key="2">
    <source>
        <dbReference type="PROSITE" id="PS50404"/>
    </source>
</evidence>
<feature type="compositionally biased region" description="Low complexity" evidence="1">
    <location>
        <begin position="240"/>
        <end position="249"/>
    </location>
</feature>
<evidence type="ECO:0000313" key="4">
    <source>
        <dbReference type="Proteomes" id="UP000727907"/>
    </source>
</evidence>
<keyword evidence="4" id="KW-1185">Reference proteome</keyword>
<feature type="domain" description="GST N-terminal" evidence="2">
    <location>
        <begin position="10"/>
        <end position="89"/>
    </location>
</feature>
<evidence type="ECO:0000256" key="1">
    <source>
        <dbReference type="SAM" id="MobiDB-lite"/>
    </source>
</evidence>
<reference evidence="3 4" key="1">
    <citation type="submission" date="2021-06" db="EMBL/GenBank/DDBJ databases">
        <authorList>
            <person name="Lee D.H."/>
        </authorList>
    </citation>
    <scope>NUCLEOTIDE SEQUENCE [LARGE SCALE GENOMIC DNA]</scope>
    <source>
        <strain evidence="3 4">MMS21-HV4-11</strain>
    </source>
</reference>